<dbReference type="Pfam" id="PF00022">
    <property type="entry name" value="Actin"/>
    <property type="match status" value="1"/>
</dbReference>
<keyword evidence="3" id="KW-1185">Reference proteome</keyword>
<protein>
    <submittedName>
        <fullName evidence="2">Uncharacterized protein</fullName>
    </submittedName>
</protein>
<proteinExistence type="predicted"/>
<feature type="compositionally biased region" description="Basic and acidic residues" evidence="1">
    <location>
        <begin position="1"/>
        <end position="31"/>
    </location>
</feature>
<dbReference type="AlphaFoldDB" id="A0AAN8GBR1"/>
<name>A0AAN8GBR1_TRICO</name>
<dbReference type="Proteomes" id="UP001331761">
    <property type="component" value="Unassembled WGS sequence"/>
</dbReference>
<organism evidence="2 3">
    <name type="scientific">Trichostrongylus colubriformis</name>
    <name type="common">Black scour worm</name>
    <dbReference type="NCBI Taxonomy" id="6319"/>
    <lineage>
        <taxon>Eukaryota</taxon>
        <taxon>Metazoa</taxon>
        <taxon>Ecdysozoa</taxon>
        <taxon>Nematoda</taxon>
        <taxon>Chromadorea</taxon>
        <taxon>Rhabditida</taxon>
        <taxon>Rhabditina</taxon>
        <taxon>Rhabditomorpha</taxon>
        <taxon>Strongyloidea</taxon>
        <taxon>Trichostrongylidae</taxon>
        <taxon>Trichostrongylus</taxon>
    </lineage>
</organism>
<gene>
    <name evidence="2" type="ORF">GCK32_012086</name>
</gene>
<dbReference type="Gene3D" id="3.30.420.40">
    <property type="match status" value="1"/>
</dbReference>
<reference evidence="2 3" key="1">
    <citation type="submission" date="2019-10" db="EMBL/GenBank/DDBJ databases">
        <title>Assembly and Annotation for the nematode Trichostrongylus colubriformis.</title>
        <authorList>
            <person name="Martin J."/>
        </authorList>
    </citation>
    <scope>NUCLEOTIDE SEQUENCE [LARGE SCALE GENOMIC DNA]</scope>
    <source>
        <strain evidence="2">G859</strain>
        <tissue evidence="2">Whole worm</tissue>
    </source>
</reference>
<comment type="caution">
    <text evidence="2">The sequence shown here is derived from an EMBL/GenBank/DDBJ whole genome shotgun (WGS) entry which is preliminary data.</text>
</comment>
<accession>A0AAN8GBR1</accession>
<dbReference type="EMBL" id="WIXE01006255">
    <property type="protein sequence ID" value="KAK5981458.1"/>
    <property type="molecule type" value="Genomic_DNA"/>
</dbReference>
<evidence type="ECO:0000313" key="2">
    <source>
        <dbReference type="EMBL" id="KAK5981458.1"/>
    </source>
</evidence>
<dbReference type="SUPFAM" id="SSF53067">
    <property type="entry name" value="Actin-like ATPase domain"/>
    <property type="match status" value="1"/>
</dbReference>
<dbReference type="InterPro" id="IPR004000">
    <property type="entry name" value="Actin"/>
</dbReference>
<evidence type="ECO:0000256" key="1">
    <source>
        <dbReference type="SAM" id="MobiDB-lite"/>
    </source>
</evidence>
<dbReference type="InterPro" id="IPR043129">
    <property type="entry name" value="ATPase_NBD"/>
</dbReference>
<evidence type="ECO:0000313" key="3">
    <source>
        <dbReference type="Proteomes" id="UP001331761"/>
    </source>
</evidence>
<sequence>MPKEIGKTIDPGSSHDRSNKARLDDHTREEIPAPSSSNVKRSETAVSECKNPGRIAGSTPASQPTFQQMWISRAEYDKYGPSIIHRRCF</sequence>
<feature type="region of interest" description="Disordered" evidence="1">
    <location>
        <begin position="1"/>
        <end position="63"/>
    </location>
</feature>